<keyword evidence="2" id="KW-0378">Hydrolase</keyword>
<protein>
    <submittedName>
        <fullName evidence="2">Carboxylesterase</fullName>
        <ecNumber evidence="2">3.1.1.1</ecNumber>
    </submittedName>
</protein>
<dbReference type="Proteomes" id="UP001234495">
    <property type="component" value="Unassembled WGS sequence"/>
</dbReference>
<feature type="domain" description="Serine aminopeptidase S33" evidence="1">
    <location>
        <begin position="24"/>
        <end position="229"/>
    </location>
</feature>
<dbReference type="RefSeq" id="WP_307344502.1">
    <property type="nucleotide sequence ID" value="NZ_JAUSUD010000021.1"/>
</dbReference>
<dbReference type="GO" id="GO:0106435">
    <property type="term" value="F:carboxylesterase activity"/>
    <property type="evidence" value="ECO:0007669"/>
    <property type="project" value="UniProtKB-EC"/>
</dbReference>
<sequence>MKKEQYPILPGADSIFINGNKIGVLLCHGFNGTPQSMQFIGEQLSNYGFTISIPRLAGHGTHYLDMENCIYQDWIDSLDDAFEKLNEVCEKVFIIGQSMGGALTLQVAASHHLEGIFLINAAVTEVCYQQFLEEEEQAYLNEGKPDIKKHDVYEITYDKVPLKSVKNLLLLMEDTKSRLHTVTAPTILFKSTTDHVVAPNNSEYIYKNIDSEEKQIIELENSYHVASMDNDANMIVEYVVEHIHKTLTKTSLV</sequence>
<comment type="caution">
    <text evidence="2">The sequence shown here is derived from an EMBL/GenBank/DDBJ whole genome shotgun (WGS) entry which is preliminary data.</text>
</comment>
<keyword evidence="3" id="KW-1185">Reference proteome</keyword>
<dbReference type="InterPro" id="IPR012354">
    <property type="entry name" value="Esterase_lipase"/>
</dbReference>
<reference evidence="2 3" key="1">
    <citation type="submission" date="2023-07" db="EMBL/GenBank/DDBJ databases">
        <title>Genomic Encyclopedia of Type Strains, Phase IV (KMG-IV): sequencing the most valuable type-strain genomes for metagenomic binning, comparative biology and taxonomic classification.</title>
        <authorList>
            <person name="Goeker M."/>
        </authorList>
    </citation>
    <scope>NUCLEOTIDE SEQUENCE [LARGE SCALE GENOMIC DNA]</scope>
    <source>
        <strain evidence="2 3">DSM 29005</strain>
    </source>
</reference>
<dbReference type="SUPFAM" id="SSF53474">
    <property type="entry name" value="alpha/beta-Hydrolases"/>
    <property type="match status" value="1"/>
</dbReference>
<dbReference type="EC" id="3.1.1.1" evidence="2"/>
<dbReference type="PIRSF" id="PIRSF017388">
    <property type="entry name" value="Esterase_lipase"/>
    <property type="match status" value="1"/>
</dbReference>
<dbReference type="InterPro" id="IPR029058">
    <property type="entry name" value="AB_hydrolase_fold"/>
</dbReference>
<organism evidence="2 3">
    <name type="scientific">Metabacillus malikii</name>
    <dbReference type="NCBI Taxonomy" id="1504265"/>
    <lineage>
        <taxon>Bacteria</taxon>
        <taxon>Bacillati</taxon>
        <taxon>Bacillota</taxon>
        <taxon>Bacilli</taxon>
        <taxon>Bacillales</taxon>
        <taxon>Bacillaceae</taxon>
        <taxon>Metabacillus</taxon>
    </lineage>
</organism>
<dbReference type="InterPro" id="IPR022742">
    <property type="entry name" value="Hydrolase_4"/>
</dbReference>
<name>A0ABT9ZJL2_9BACI</name>
<dbReference type="InterPro" id="IPR051044">
    <property type="entry name" value="MAG_DAG_Lipase"/>
</dbReference>
<evidence type="ECO:0000313" key="2">
    <source>
        <dbReference type="EMBL" id="MDQ0232480.1"/>
    </source>
</evidence>
<dbReference type="Pfam" id="PF12146">
    <property type="entry name" value="Hydrolase_4"/>
    <property type="match status" value="1"/>
</dbReference>
<dbReference type="Gene3D" id="3.40.50.1820">
    <property type="entry name" value="alpha/beta hydrolase"/>
    <property type="match status" value="1"/>
</dbReference>
<gene>
    <name evidence="2" type="ORF">J2S19_003791</name>
</gene>
<dbReference type="EMBL" id="JAUSUD010000021">
    <property type="protein sequence ID" value="MDQ0232480.1"/>
    <property type="molecule type" value="Genomic_DNA"/>
</dbReference>
<dbReference type="PANTHER" id="PTHR11614">
    <property type="entry name" value="PHOSPHOLIPASE-RELATED"/>
    <property type="match status" value="1"/>
</dbReference>
<evidence type="ECO:0000313" key="3">
    <source>
        <dbReference type="Proteomes" id="UP001234495"/>
    </source>
</evidence>
<accession>A0ABT9ZJL2</accession>
<proteinExistence type="predicted"/>
<evidence type="ECO:0000259" key="1">
    <source>
        <dbReference type="Pfam" id="PF12146"/>
    </source>
</evidence>